<dbReference type="OrthoDB" id="9804829at2"/>
<dbReference type="AlphaFoldDB" id="A0A923KPX3"/>
<comment type="caution">
    <text evidence="2">The sequence shown here is derived from an EMBL/GenBank/DDBJ whole genome shotgun (WGS) entry which is preliminary data.</text>
</comment>
<keyword evidence="1" id="KW-0472">Membrane</keyword>
<organism evidence="2 3">
    <name type="scientific">Acetobacterium paludosum</name>
    <dbReference type="NCBI Taxonomy" id="52693"/>
    <lineage>
        <taxon>Bacteria</taxon>
        <taxon>Bacillati</taxon>
        <taxon>Bacillota</taxon>
        <taxon>Clostridia</taxon>
        <taxon>Eubacteriales</taxon>
        <taxon>Eubacteriaceae</taxon>
        <taxon>Acetobacterium</taxon>
    </lineage>
</organism>
<feature type="transmembrane region" description="Helical" evidence="1">
    <location>
        <begin position="150"/>
        <end position="178"/>
    </location>
</feature>
<reference evidence="2" key="1">
    <citation type="submission" date="2019-10" db="EMBL/GenBank/DDBJ databases">
        <authorList>
            <person name="Ross D.E."/>
            <person name="Gulliver D."/>
        </authorList>
    </citation>
    <scope>NUCLEOTIDE SEQUENCE</scope>
    <source>
        <strain evidence="2">DER-2019</strain>
    </source>
</reference>
<name>A0A923KPX3_9FIRM</name>
<evidence type="ECO:0000256" key="1">
    <source>
        <dbReference type="SAM" id="Phobius"/>
    </source>
</evidence>
<dbReference type="EMBL" id="WJBD01000010">
    <property type="protein sequence ID" value="MBC3888574.1"/>
    <property type="molecule type" value="Genomic_DNA"/>
</dbReference>
<keyword evidence="1" id="KW-0812">Transmembrane</keyword>
<gene>
    <name evidence="2" type="ORF">GH810_09665</name>
</gene>
<dbReference type="RefSeq" id="WP_148568063.1">
    <property type="nucleotide sequence ID" value="NZ_RXYA01000014.1"/>
</dbReference>
<dbReference type="Proteomes" id="UP000616595">
    <property type="component" value="Unassembled WGS sequence"/>
</dbReference>
<reference evidence="2" key="2">
    <citation type="submission" date="2020-10" db="EMBL/GenBank/DDBJ databases">
        <title>Comparative genomics of the Acetobacterium genus.</title>
        <authorList>
            <person name="Marshall C."/>
            <person name="May H."/>
            <person name="Norman S."/>
        </authorList>
    </citation>
    <scope>NUCLEOTIDE SEQUENCE</scope>
    <source>
        <strain evidence="2">DER-2019</strain>
    </source>
</reference>
<accession>A0A923KPX3</accession>
<sequence length="203" mass="22408">MNKTEFLSGLKKKLAGLPENEVEKTRSFYLEMIDDRIEDGMSEEAAVAAIGNIDDIVKETMLELPLTTLMKTKMRPKTRLKAWEIVLLVLGFPLWFSLLAAFVVVILSVYASVWAVIISLYATVAALVLSALAGIFGGLFCLFQNFAASLFILGSGLICGGIGILAFFGVTALSVWLVKLTGLFLRWVKSLFITREVEYEINN</sequence>
<keyword evidence="3" id="KW-1185">Reference proteome</keyword>
<keyword evidence="1" id="KW-1133">Transmembrane helix</keyword>
<proteinExistence type="predicted"/>
<dbReference type="Pfam" id="PF22564">
    <property type="entry name" value="HAAS"/>
    <property type="match status" value="1"/>
</dbReference>
<evidence type="ECO:0000313" key="3">
    <source>
        <dbReference type="Proteomes" id="UP000616595"/>
    </source>
</evidence>
<feature type="transmembrane region" description="Helical" evidence="1">
    <location>
        <begin position="113"/>
        <end position="143"/>
    </location>
</feature>
<protein>
    <submittedName>
        <fullName evidence="2">DUF1700 domain-containing protein</fullName>
    </submittedName>
</protein>
<evidence type="ECO:0000313" key="2">
    <source>
        <dbReference type="EMBL" id="MBC3888574.1"/>
    </source>
</evidence>
<feature type="transmembrane region" description="Helical" evidence="1">
    <location>
        <begin position="82"/>
        <end position="107"/>
    </location>
</feature>